<dbReference type="KEGG" id="cvn:111128658"/>
<proteinExistence type="predicted"/>
<dbReference type="GeneID" id="111128658"/>
<feature type="compositionally biased region" description="Acidic residues" evidence="1">
    <location>
        <begin position="885"/>
        <end position="899"/>
    </location>
</feature>
<feature type="region of interest" description="Disordered" evidence="1">
    <location>
        <begin position="498"/>
        <end position="669"/>
    </location>
</feature>
<gene>
    <name evidence="3 4 5 6" type="primary">LOC111128658</name>
</gene>
<feature type="compositionally biased region" description="Basic and acidic residues" evidence="1">
    <location>
        <begin position="326"/>
        <end position="335"/>
    </location>
</feature>
<feature type="compositionally biased region" description="Polar residues" evidence="1">
    <location>
        <begin position="732"/>
        <end position="743"/>
    </location>
</feature>
<accession>A0A8B8DT05</accession>
<feature type="compositionally biased region" description="Basic residues" evidence="1">
    <location>
        <begin position="229"/>
        <end position="242"/>
    </location>
</feature>
<dbReference type="AlphaFoldDB" id="A0A8B8DT05"/>
<feature type="region of interest" description="Disordered" evidence="1">
    <location>
        <begin position="326"/>
        <end position="353"/>
    </location>
</feature>
<evidence type="ECO:0000313" key="6">
    <source>
        <dbReference type="RefSeq" id="XP_022330143.1"/>
    </source>
</evidence>
<feature type="compositionally biased region" description="Basic residues" evidence="1">
    <location>
        <begin position="151"/>
        <end position="185"/>
    </location>
</feature>
<feature type="compositionally biased region" description="Basic and acidic residues" evidence="1">
    <location>
        <begin position="706"/>
        <end position="731"/>
    </location>
</feature>
<feature type="compositionally biased region" description="Low complexity" evidence="1">
    <location>
        <begin position="1019"/>
        <end position="1032"/>
    </location>
</feature>
<protein>
    <submittedName>
        <fullName evidence="3 4">NK-tumor recognition protein-like</fullName>
    </submittedName>
</protein>
<feature type="compositionally biased region" description="Basic and acidic residues" evidence="1">
    <location>
        <begin position="823"/>
        <end position="832"/>
    </location>
</feature>
<evidence type="ECO:0000256" key="1">
    <source>
        <dbReference type="SAM" id="MobiDB-lite"/>
    </source>
</evidence>
<reference evidence="3 4" key="2">
    <citation type="submission" date="2025-04" db="UniProtKB">
        <authorList>
            <consortium name="RefSeq"/>
        </authorList>
    </citation>
    <scope>IDENTIFICATION</scope>
    <source>
        <tissue evidence="3 4">Whole sample</tissue>
    </source>
</reference>
<dbReference type="RefSeq" id="XP_022330121.1">
    <property type="nucleotide sequence ID" value="XM_022474413.1"/>
</dbReference>
<dbReference type="RefSeq" id="XP_022330129.1">
    <property type="nucleotide sequence ID" value="XM_022474421.1"/>
</dbReference>
<name>A0A8B8DT05_CRAVI</name>
<feature type="compositionally biased region" description="Basic and acidic residues" evidence="1">
    <location>
        <begin position="855"/>
        <end position="866"/>
    </location>
</feature>
<feature type="compositionally biased region" description="Basic and acidic residues" evidence="1">
    <location>
        <begin position="73"/>
        <end position="89"/>
    </location>
</feature>
<feature type="compositionally biased region" description="Basic and acidic residues" evidence="1">
    <location>
        <begin position="33"/>
        <end position="47"/>
    </location>
</feature>
<feature type="compositionally biased region" description="Basic residues" evidence="1">
    <location>
        <begin position="506"/>
        <end position="515"/>
    </location>
</feature>
<feature type="compositionally biased region" description="Acidic residues" evidence="1">
    <location>
        <begin position="954"/>
        <end position="976"/>
    </location>
</feature>
<feature type="compositionally biased region" description="Basic and acidic residues" evidence="1">
    <location>
        <begin position="516"/>
        <end position="540"/>
    </location>
</feature>
<dbReference type="RefSeq" id="XP_022330143.1">
    <property type="nucleotide sequence ID" value="XM_022474435.1"/>
</dbReference>
<feature type="region of interest" description="Disordered" evidence="1">
    <location>
        <begin position="368"/>
        <end position="428"/>
    </location>
</feature>
<dbReference type="OrthoDB" id="6161991at2759"/>
<feature type="region of interest" description="Disordered" evidence="1">
    <location>
        <begin position="823"/>
        <end position="1035"/>
    </location>
</feature>
<feature type="compositionally biased region" description="Basic and acidic residues" evidence="1">
    <location>
        <begin position="688"/>
        <end position="698"/>
    </location>
</feature>
<feature type="compositionally biased region" description="Basic residues" evidence="1">
    <location>
        <begin position="381"/>
        <end position="391"/>
    </location>
</feature>
<feature type="compositionally biased region" description="Basic and acidic residues" evidence="1">
    <location>
        <begin position="644"/>
        <end position="664"/>
    </location>
</feature>
<dbReference type="Proteomes" id="UP000694844">
    <property type="component" value="Chromosome 1"/>
</dbReference>
<sequence length="1100" mass="125640">MSGVKTAQSKRSKRTLNLLEQLVRDQVMSDVETMEKQEKKTKKTVEKGKKKQLNGDVRQNGHERKGRDRSRRSHSDSKANKNSHDKEFSVPKASSPRKSRSRSNSGSSSFWSNGKDSRESSRSRSRSRSYSRSQSRSRSRSDSRSGSYSRSRSRSYSRSRSRSYSRSRSRSRSRSSSRSRSRSRSRSASIETPRSKSSEEPSQSTTKSLPVKSVKAKDKDVMSDIVTGRSKKKPPSGHRQGKLLKRRQLKKFKSMEINPDALIEERLRQKYRELDEIMKGKTVKTNTITRQYIGQMEMLREQYHMVSHGLAPPGVILPRSMSQELRVKGHLDQSSRGRQRPLSGGSYNSELSNKSTDMAYKSMQNIIHQHNNPNHEYVPVKPRKKRSKRRKNSESTLENSSFHSHSTATTQKSDLTTPVTTPRDVTEQERMNYHIKYSSKEELRMWLKEKDKLHRKKLKQEKAKKRAEREQMVLEANEKFEKRLEAQKMYRIWAEKKNQEISQQKRRERKEHKRILKEYEEKNEKKNIRPESAPLRRKENSSSGGGIKVEGTTATNVNLREKSNKSGNESSLAATPHPPASKFIYKRPVAGRIKLAVNGKNPDSEKTDQQERPKTASSSRSRSAEGNRMSYDQWVMQKRKQDQKKKEMEEKHKQEQLSKSDPDLNKIIPDIAKKRVHNVLEGKKRIDTGVKRIDDKLNKKFGGGDFRSEEQEKEADEQVRYSYRLESDRTETPSNSGQINVSGTAIKRPPSGVRRPQTAPAGRVPPPKKSSGSPRQAVVPKLEDVMNEEDTSNPFKLPFPAEAGVPKHVASRQRKLFAEQVWERLESEERPEPQGCDVPEPATCVSMNSPPASDSGEKAETKRENQDISPETDETNSSEVKSEKDDDLTEEEGKEEAEEDGKVFLTQFNSTDNLNKIEKEKTEETPSSGDKEETPKIERLDLNFTESSQKEEVSDQEEVSDEGVDAEDQSQIEDDSTTDKDVTKEDTLVEDVKNSEVEDSKNSATDSEQNIDKEDDKSNSGSNENENEASSNVDILNLELENTTRSSKRVSFNEAPEVFQTEDWSTDTQTPDEESFRVGLDDSANAHDKDFVTSSLDDDF</sequence>
<feature type="region of interest" description="Disordered" evidence="1">
    <location>
        <begin position="1059"/>
        <end position="1082"/>
    </location>
</feature>
<feature type="compositionally biased region" description="Low complexity" evidence="1">
    <location>
        <begin position="102"/>
        <end position="114"/>
    </location>
</feature>
<feature type="compositionally biased region" description="Basic and acidic residues" evidence="1">
    <location>
        <begin position="977"/>
        <end position="1001"/>
    </location>
</feature>
<evidence type="ECO:0000313" key="2">
    <source>
        <dbReference type="Proteomes" id="UP000694844"/>
    </source>
</evidence>
<feature type="region of interest" description="Disordered" evidence="1">
    <location>
        <begin position="688"/>
        <end position="811"/>
    </location>
</feature>
<feature type="compositionally biased region" description="Basic and acidic residues" evidence="1">
    <location>
        <begin position="915"/>
        <end position="941"/>
    </location>
</feature>
<evidence type="ECO:0000313" key="4">
    <source>
        <dbReference type="RefSeq" id="XP_022330129.1"/>
    </source>
</evidence>
<evidence type="ECO:0000313" key="3">
    <source>
        <dbReference type="RefSeq" id="XP_022330121.1"/>
    </source>
</evidence>
<reference evidence="2" key="1">
    <citation type="submission" date="2024-06" db="UniProtKB">
        <authorList>
            <consortium name="RefSeq"/>
        </authorList>
    </citation>
    <scope>NUCLEOTIDE SEQUENCE [LARGE SCALE GENOMIC DNA]</scope>
</reference>
<feature type="compositionally biased region" description="Basic and acidic residues" evidence="1">
    <location>
        <begin position="602"/>
        <end position="614"/>
    </location>
</feature>
<organism evidence="2 3">
    <name type="scientific">Crassostrea virginica</name>
    <name type="common">Eastern oyster</name>
    <dbReference type="NCBI Taxonomy" id="6565"/>
    <lineage>
        <taxon>Eukaryota</taxon>
        <taxon>Metazoa</taxon>
        <taxon>Spiralia</taxon>
        <taxon>Lophotrochozoa</taxon>
        <taxon>Mollusca</taxon>
        <taxon>Bivalvia</taxon>
        <taxon>Autobranchia</taxon>
        <taxon>Pteriomorphia</taxon>
        <taxon>Ostreida</taxon>
        <taxon>Ostreoidea</taxon>
        <taxon>Ostreidae</taxon>
        <taxon>Crassostrea</taxon>
    </lineage>
</organism>
<feature type="compositionally biased region" description="Polar residues" evidence="1">
    <location>
        <begin position="394"/>
        <end position="420"/>
    </location>
</feature>
<evidence type="ECO:0000313" key="5">
    <source>
        <dbReference type="RefSeq" id="XP_022330136.1"/>
    </source>
</evidence>
<feature type="region of interest" description="Disordered" evidence="1">
    <location>
        <begin position="29"/>
        <end position="242"/>
    </location>
</feature>
<keyword evidence="2" id="KW-1185">Reference proteome</keyword>
<dbReference type="RefSeq" id="XP_022330136.1">
    <property type="nucleotide sequence ID" value="XM_022474428.1"/>
</dbReference>